<dbReference type="Gene3D" id="3.40.50.720">
    <property type="entry name" value="NAD(P)-binding Rossmann-like Domain"/>
    <property type="match status" value="1"/>
</dbReference>
<name>A0AAV8A3J2_9EUKA</name>
<dbReference type="PANTHER" id="PTHR10953:SF102">
    <property type="entry name" value="ADENYLYLTRANSFERASE AND SULFURTRANSFERASE MOCS3"/>
    <property type="match status" value="1"/>
</dbReference>
<keyword evidence="2" id="KW-0547">Nucleotide-binding</keyword>
<sequence>MNSTRYDRNIQIPIIGIEGQKKLNNSKVLVIGAGGLGSPVLFYLATSGVGKLGIIDHDEVEESNLNRQILHNESRIGLNKAKSALQTVKSINSEIECVAFTEYLSENNYHEIFSDFDIIVSCVDGFDTRYLINRACVELNKPLVLGSVRLLEGQITTLNYKDGPCYKCLYPDKQKKKTTDENKGILGAAAGVIGSLMAIETIKICIQIEPSYNSKLVLFDGKDGSLRILRTRGKQKACKCCSNKNN</sequence>
<dbReference type="InterPro" id="IPR035985">
    <property type="entry name" value="Ubiquitin-activating_enz"/>
</dbReference>
<dbReference type="FunFam" id="3.40.50.720:FF:000033">
    <property type="entry name" value="Adenylyltransferase and sulfurtransferase MOCS3"/>
    <property type="match status" value="1"/>
</dbReference>
<keyword evidence="1" id="KW-0808">Transferase</keyword>
<comment type="caution">
    <text evidence="5">The sequence shown here is derived from an EMBL/GenBank/DDBJ whole genome shotgun (WGS) entry which is preliminary data.</text>
</comment>
<dbReference type="Proteomes" id="UP001146793">
    <property type="component" value="Unassembled WGS sequence"/>
</dbReference>
<accession>A0AAV8A3J2</accession>
<organism evidence="5 6">
    <name type="scientific">Anaeramoeba flamelloides</name>
    <dbReference type="NCBI Taxonomy" id="1746091"/>
    <lineage>
        <taxon>Eukaryota</taxon>
        <taxon>Metamonada</taxon>
        <taxon>Anaeramoebidae</taxon>
        <taxon>Anaeramoeba</taxon>
    </lineage>
</organism>
<evidence type="ECO:0000313" key="6">
    <source>
        <dbReference type="Proteomes" id="UP001146793"/>
    </source>
</evidence>
<feature type="domain" description="THIF-type NAD/FAD binding fold" evidence="4">
    <location>
        <begin position="6"/>
        <end position="240"/>
    </location>
</feature>
<proteinExistence type="predicted"/>
<dbReference type="GO" id="GO:0042292">
    <property type="term" value="F:URM1 activating enzyme activity"/>
    <property type="evidence" value="ECO:0007669"/>
    <property type="project" value="TreeGrafter"/>
</dbReference>
<dbReference type="Pfam" id="PF00899">
    <property type="entry name" value="ThiF"/>
    <property type="match status" value="1"/>
</dbReference>
<dbReference type="PANTHER" id="PTHR10953">
    <property type="entry name" value="UBIQUITIN-ACTIVATING ENZYME E1"/>
    <property type="match status" value="1"/>
</dbReference>
<dbReference type="SUPFAM" id="SSF69572">
    <property type="entry name" value="Activating enzymes of the ubiquitin-like proteins"/>
    <property type="match status" value="1"/>
</dbReference>
<dbReference type="EMBL" id="JANTQA010000015">
    <property type="protein sequence ID" value="KAJ3448846.1"/>
    <property type="molecule type" value="Genomic_DNA"/>
</dbReference>
<evidence type="ECO:0000256" key="2">
    <source>
        <dbReference type="ARBA" id="ARBA00022741"/>
    </source>
</evidence>
<dbReference type="GO" id="GO:0016779">
    <property type="term" value="F:nucleotidyltransferase activity"/>
    <property type="evidence" value="ECO:0007669"/>
    <property type="project" value="UniProtKB-KW"/>
</dbReference>
<dbReference type="InterPro" id="IPR000594">
    <property type="entry name" value="ThiF_NAD_FAD-bd"/>
</dbReference>
<dbReference type="AlphaFoldDB" id="A0AAV8A3J2"/>
<dbReference type="GO" id="GO:0005737">
    <property type="term" value="C:cytoplasm"/>
    <property type="evidence" value="ECO:0007669"/>
    <property type="project" value="TreeGrafter"/>
</dbReference>
<evidence type="ECO:0000259" key="4">
    <source>
        <dbReference type="Pfam" id="PF00899"/>
    </source>
</evidence>
<protein>
    <submittedName>
        <fullName evidence="5">Adenylyltransferase and sulfurtransferase mocs3</fullName>
    </submittedName>
</protein>
<keyword evidence="3" id="KW-0067">ATP-binding</keyword>
<dbReference type="InterPro" id="IPR045886">
    <property type="entry name" value="ThiF/MoeB/HesA"/>
</dbReference>
<dbReference type="GO" id="GO:0005524">
    <property type="term" value="F:ATP binding"/>
    <property type="evidence" value="ECO:0007669"/>
    <property type="project" value="UniProtKB-KW"/>
</dbReference>
<keyword evidence="5" id="KW-0548">Nucleotidyltransferase</keyword>
<reference evidence="5" key="1">
    <citation type="submission" date="2022-08" db="EMBL/GenBank/DDBJ databases">
        <title>Novel sulphate-reducing endosymbionts in the free-living metamonad Anaeramoeba.</title>
        <authorList>
            <person name="Jerlstrom-Hultqvist J."/>
            <person name="Cepicka I."/>
            <person name="Gallot-Lavallee L."/>
            <person name="Salas-Leiva D."/>
            <person name="Curtis B.A."/>
            <person name="Zahonova K."/>
            <person name="Pipaliya S."/>
            <person name="Dacks J."/>
            <person name="Roger A.J."/>
        </authorList>
    </citation>
    <scope>NUCLEOTIDE SEQUENCE</scope>
    <source>
        <strain evidence="5">Busselton2</strain>
    </source>
</reference>
<evidence type="ECO:0000313" key="5">
    <source>
        <dbReference type="EMBL" id="KAJ3448846.1"/>
    </source>
</evidence>
<evidence type="ECO:0000256" key="1">
    <source>
        <dbReference type="ARBA" id="ARBA00022679"/>
    </source>
</evidence>
<evidence type="ECO:0000256" key="3">
    <source>
        <dbReference type="ARBA" id="ARBA00022840"/>
    </source>
</evidence>
<gene>
    <name evidence="5" type="ORF">M0812_01332</name>
</gene>
<dbReference type="CDD" id="cd00757">
    <property type="entry name" value="ThiF_MoeB_HesA_family"/>
    <property type="match status" value="1"/>
</dbReference>
<dbReference type="GO" id="GO:0004792">
    <property type="term" value="F:thiosulfate-cyanide sulfurtransferase activity"/>
    <property type="evidence" value="ECO:0007669"/>
    <property type="project" value="TreeGrafter"/>
</dbReference>